<feature type="region of interest" description="Disordered" evidence="7">
    <location>
        <begin position="31"/>
        <end position="65"/>
    </location>
</feature>
<evidence type="ECO:0000256" key="4">
    <source>
        <dbReference type="ARBA" id="ARBA00023204"/>
    </source>
</evidence>
<dbReference type="SUPFAM" id="SSF52141">
    <property type="entry name" value="Uracil-DNA glycosylase-like"/>
    <property type="match status" value="1"/>
</dbReference>
<evidence type="ECO:0000256" key="7">
    <source>
        <dbReference type="SAM" id="MobiDB-lite"/>
    </source>
</evidence>
<dbReference type="GO" id="GO:0005739">
    <property type="term" value="C:mitochondrion"/>
    <property type="evidence" value="ECO:0007669"/>
    <property type="project" value="TreeGrafter"/>
</dbReference>
<evidence type="ECO:0000313" key="9">
    <source>
        <dbReference type="EMBL" id="KAJ9590185.1"/>
    </source>
</evidence>
<dbReference type="Pfam" id="PF03167">
    <property type="entry name" value="UDG"/>
    <property type="match status" value="1"/>
</dbReference>
<feature type="non-terminal residue" evidence="9">
    <location>
        <position position="1"/>
    </location>
</feature>
<keyword evidence="2 6" id="KW-0227">DNA damage</keyword>
<dbReference type="Proteomes" id="UP001233999">
    <property type="component" value="Unassembled WGS sequence"/>
</dbReference>
<dbReference type="GO" id="GO:0097510">
    <property type="term" value="P:base-excision repair, AP site formation via deaminated base removal"/>
    <property type="evidence" value="ECO:0007669"/>
    <property type="project" value="TreeGrafter"/>
</dbReference>
<evidence type="ECO:0000259" key="8">
    <source>
        <dbReference type="SMART" id="SM00986"/>
    </source>
</evidence>
<feature type="compositionally biased region" description="Basic and acidic residues" evidence="7">
    <location>
        <begin position="34"/>
        <end position="65"/>
    </location>
</feature>
<accession>A0AAD8EGY5</accession>
<sequence>NVSAYSQKIMACQKNLLNFFKPLSVKRPLSSVHNEMESSNKKIKEENDNPDKKEENDTPDKKKDYKKSPFFSKYLQAKIKLTSKRVPALHQNVGETWFEALAPEFGKPYFIKLSEFLVKERGSHTVYPPEDQVWTWTHTCPISKVKVVILGQDPYHGPRQAHGLCFSVQKGVPPPPSTLQTDKNVGKKFKKFTYHPLGICGWRPQGVLLLNACLTVKAHCANSHKDQGWEKLTDAVVKYISDNNRGVVFLLWGAYAQKKAAAVDKKRHHLLMSTHPSPLSAHRGFLGCGHFSRCNELLKQQNKETIDWGDLPEE</sequence>
<dbReference type="InterPro" id="IPR036895">
    <property type="entry name" value="Uracil-DNA_glycosylase-like_sf"/>
</dbReference>
<dbReference type="InterPro" id="IPR002043">
    <property type="entry name" value="UDG_fam1"/>
</dbReference>
<dbReference type="CDD" id="cd10027">
    <property type="entry name" value="UDG-F1-like"/>
    <property type="match status" value="1"/>
</dbReference>
<dbReference type="HAMAP" id="MF_00148">
    <property type="entry name" value="UDG"/>
    <property type="match status" value="1"/>
</dbReference>
<organism evidence="9 10">
    <name type="scientific">Diploptera punctata</name>
    <name type="common">Pacific beetle cockroach</name>
    <dbReference type="NCBI Taxonomy" id="6984"/>
    <lineage>
        <taxon>Eukaryota</taxon>
        <taxon>Metazoa</taxon>
        <taxon>Ecdysozoa</taxon>
        <taxon>Arthropoda</taxon>
        <taxon>Hexapoda</taxon>
        <taxon>Insecta</taxon>
        <taxon>Pterygota</taxon>
        <taxon>Neoptera</taxon>
        <taxon>Polyneoptera</taxon>
        <taxon>Dictyoptera</taxon>
        <taxon>Blattodea</taxon>
        <taxon>Blaberoidea</taxon>
        <taxon>Blaberidae</taxon>
        <taxon>Diplopterinae</taxon>
        <taxon>Diploptera</taxon>
    </lineage>
</organism>
<dbReference type="SMART" id="SM00987">
    <property type="entry name" value="UreE_C"/>
    <property type="match status" value="1"/>
</dbReference>
<dbReference type="PROSITE" id="PS00130">
    <property type="entry name" value="U_DNA_GLYCOSYLASE"/>
    <property type="match status" value="1"/>
</dbReference>
<evidence type="ECO:0000256" key="1">
    <source>
        <dbReference type="ARBA" id="ARBA00008184"/>
    </source>
</evidence>
<protein>
    <recommendedName>
        <fullName evidence="6">Uracil-DNA glycosylase</fullName>
        <ecNumber evidence="6">3.2.2.27</ecNumber>
    </recommendedName>
</protein>
<dbReference type="NCBIfam" id="NF003588">
    <property type="entry name" value="PRK05254.1-1"/>
    <property type="match status" value="1"/>
</dbReference>
<evidence type="ECO:0000256" key="3">
    <source>
        <dbReference type="ARBA" id="ARBA00022801"/>
    </source>
</evidence>
<dbReference type="EC" id="3.2.2.27" evidence="6"/>
<dbReference type="GO" id="GO:0005634">
    <property type="term" value="C:nucleus"/>
    <property type="evidence" value="ECO:0007669"/>
    <property type="project" value="TreeGrafter"/>
</dbReference>
<evidence type="ECO:0000256" key="6">
    <source>
        <dbReference type="RuleBase" id="RU003780"/>
    </source>
</evidence>
<dbReference type="GO" id="GO:0004844">
    <property type="term" value="F:uracil DNA N-glycosylase activity"/>
    <property type="evidence" value="ECO:0007669"/>
    <property type="project" value="UniProtKB-UniRule"/>
</dbReference>
<dbReference type="SMART" id="SM00986">
    <property type="entry name" value="UDG"/>
    <property type="match status" value="1"/>
</dbReference>
<dbReference type="InterPro" id="IPR018085">
    <property type="entry name" value="Ura-DNA_Glyclase_AS"/>
</dbReference>
<comment type="function">
    <text evidence="6">Excises uracil residues from the DNA which can arise as a result of misincorporation of dUMP residues by DNA polymerase or due to deamination of cytosine.</text>
</comment>
<dbReference type="Gene3D" id="3.40.470.10">
    <property type="entry name" value="Uracil-DNA glycosylase-like domain"/>
    <property type="match status" value="1"/>
</dbReference>
<dbReference type="NCBIfam" id="TIGR00628">
    <property type="entry name" value="ung"/>
    <property type="match status" value="1"/>
</dbReference>
<dbReference type="NCBIfam" id="NF003589">
    <property type="entry name" value="PRK05254.1-2"/>
    <property type="match status" value="1"/>
</dbReference>
<feature type="domain" description="Uracil-DNA glycosylase-like" evidence="8">
    <location>
        <begin position="138"/>
        <end position="298"/>
    </location>
</feature>
<comment type="similarity">
    <text evidence="1 6">Belongs to the uracil-DNA glycosylase (UDG) superfamily. UNG family.</text>
</comment>
<reference evidence="9" key="2">
    <citation type="submission" date="2023-05" db="EMBL/GenBank/DDBJ databases">
        <authorList>
            <person name="Fouks B."/>
        </authorList>
    </citation>
    <scope>NUCLEOTIDE SEQUENCE</scope>
    <source>
        <strain evidence="9">Stay&amp;Tobe</strain>
        <tissue evidence="9">Testes</tissue>
    </source>
</reference>
<dbReference type="NCBIfam" id="NF003592">
    <property type="entry name" value="PRK05254.1-5"/>
    <property type="match status" value="1"/>
</dbReference>
<dbReference type="PANTHER" id="PTHR11264">
    <property type="entry name" value="URACIL-DNA GLYCOSYLASE"/>
    <property type="match status" value="1"/>
</dbReference>
<evidence type="ECO:0000313" key="10">
    <source>
        <dbReference type="Proteomes" id="UP001233999"/>
    </source>
</evidence>
<reference evidence="9" key="1">
    <citation type="journal article" date="2023" name="IScience">
        <title>Live-bearing cockroach genome reveals convergent evolutionary mechanisms linked to viviparity in insects and beyond.</title>
        <authorList>
            <person name="Fouks B."/>
            <person name="Harrison M.C."/>
            <person name="Mikhailova A.A."/>
            <person name="Marchal E."/>
            <person name="English S."/>
            <person name="Carruthers M."/>
            <person name="Jennings E.C."/>
            <person name="Chiamaka E.L."/>
            <person name="Frigard R.A."/>
            <person name="Pippel M."/>
            <person name="Attardo G.M."/>
            <person name="Benoit J.B."/>
            <person name="Bornberg-Bauer E."/>
            <person name="Tobe S.S."/>
        </authorList>
    </citation>
    <scope>NUCLEOTIDE SEQUENCE</scope>
    <source>
        <strain evidence="9">Stay&amp;Tobe</strain>
    </source>
</reference>
<dbReference type="AlphaFoldDB" id="A0AAD8EGY5"/>
<dbReference type="InterPro" id="IPR005122">
    <property type="entry name" value="Uracil-DNA_glycosylase-like"/>
</dbReference>
<gene>
    <name evidence="9" type="ORF">L9F63_016674</name>
</gene>
<comment type="catalytic activity">
    <reaction evidence="6">
        <text>Hydrolyzes single-stranded DNA or mismatched double-stranded DNA and polynucleotides, releasing free uracil.</text>
        <dbReference type="EC" id="3.2.2.27"/>
    </reaction>
</comment>
<evidence type="ECO:0000256" key="5">
    <source>
        <dbReference type="PROSITE-ProRule" id="PRU10072"/>
    </source>
</evidence>
<comment type="caution">
    <text evidence="9">The sequence shown here is derived from an EMBL/GenBank/DDBJ whole genome shotgun (WGS) entry which is preliminary data.</text>
</comment>
<evidence type="ECO:0000256" key="2">
    <source>
        <dbReference type="ARBA" id="ARBA00022763"/>
    </source>
</evidence>
<name>A0AAD8EGY5_DIPPU</name>
<keyword evidence="10" id="KW-1185">Reference proteome</keyword>
<keyword evidence="3 6" id="KW-0378">Hydrolase</keyword>
<dbReference type="EMBL" id="JASPKZ010004547">
    <property type="protein sequence ID" value="KAJ9590185.1"/>
    <property type="molecule type" value="Genomic_DNA"/>
</dbReference>
<dbReference type="PANTHER" id="PTHR11264:SF0">
    <property type="entry name" value="URACIL-DNA GLYCOSYLASE"/>
    <property type="match status" value="1"/>
</dbReference>
<proteinExistence type="inferred from homology"/>
<feature type="active site" description="Proton acceptor" evidence="5">
    <location>
        <position position="153"/>
    </location>
</feature>
<keyword evidence="4 6" id="KW-0234">DNA repair</keyword>